<evidence type="ECO:0000256" key="10">
    <source>
        <dbReference type="ARBA" id="ARBA00022833"/>
    </source>
</evidence>
<evidence type="ECO:0000256" key="5">
    <source>
        <dbReference type="ARBA" id="ARBA00022670"/>
    </source>
</evidence>
<feature type="binding site" evidence="17">
    <location>
        <position position="405"/>
    </location>
    <ligand>
        <name>Ca(2+)</name>
        <dbReference type="ChEBI" id="CHEBI:29108"/>
        <label>5</label>
    </ligand>
</feature>
<dbReference type="Pfam" id="PF00045">
    <property type="entry name" value="Hemopexin"/>
    <property type="match status" value="2"/>
</dbReference>
<dbReference type="SMART" id="SM00235">
    <property type="entry name" value="ZnMc"/>
    <property type="match status" value="1"/>
</dbReference>
<keyword evidence="7 21" id="KW-0732">Signal</keyword>
<dbReference type="InterPro" id="IPR018487">
    <property type="entry name" value="Hemopexin-like_repeat"/>
</dbReference>
<evidence type="ECO:0000256" key="16">
    <source>
        <dbReference type="PIRSR" id="PIRSR001191-2"/>
    </source>
</evidence>
<dbReference type="InterPro" id="IPR036365">
    <property type="entry name" value="PGBD-like_sf"/>
</dbReference>
<dbReference type="PIRSF" id="PIRSF001191">
    <property type="entry name" value="Peptidase_M10A_matrix"/>
    <property type="match status" value="1"/>
</dbReference>
<evidence type="ECO:0000256" key="1">
    <source>
        <dbReference type="ARBA" id="ARBA00004498"/>
    </source>
</evidence>
<dbReference type="CDD" id="cd04278">
    <property type="entry name" value="ZnMc_MMP"/>
    <property type="match status" value="1"/>
</dbReference>
<dbReference type="InterPro" id="IPR000585">
    <property type="entry name" value="Hemopexin-like_dom"/>
</dbReference>
<feature type="binding site" evidence="17">
    <location>
        <position position="191"/>
    </location>
    <ligand>
        <name>Zn(2+)</name>
        <dbReference type="ChEBI" id="CHEBI:29105"/>
        <label>1</label>
    </ligand>
</feature>
<dbReference type="PRINTS" id="PR00138">
    <property type="entry name" value="MATRIXIN"/>
</dbReference>
<comment type="cofactor">
    <cofactor evidence="17">
        <name>Zn(2+)</name>
        <dbReference type="ChEBI" id="CHEBI:29105"/>
    </cofactor>
    <text evidence="17">Binds 2 Zn(2+) ions per subunit.</text>
</comment>
<feature type="binding site" evidence="17">
    <location>
        <position position="200"/>
    </location>
    <ligand>
        <name>Ca(2+)</name>
        <dbReference type="ChEBI" id="CHEBI:29108"/>
        <label>2</label>
    </ligand>
</feature>
<dbReference type="Gene3D" id="3.40.390.10">
    <property type="entry name" value="Collagenase (Catalytic Domain)"/>
    <property type="match status" value="1"/>
</dbReference>
<feature type="binding site" evidence="17">
    <location>
        <position position="176"/>
    </location>
    <ligand>
        <name>Zn(2+)</name>
        <dbReference type="ChEBI" id="CHEBI:29105"/>
        <label>1</label>
    </ligand>
</feature>
<comment type="caution">
    <text evidence="23">The sequence shown here is derived from an EMBL/GenBank/DDBJ whole genome shotgun (WGS) entry which is preliminary data.</text>
</comment>
<dbReference type="Proteomes" id="UP001591681">
    <property type="component" value="Unassembled WGS sequence"/>
</dbReference>
<dbReference type="InterPro" id="IPR036375">
    <property type="entry name" value="Hemopexin-like_dom_sf"/>
</dbReference>
<feature type="binding site" evidence="17">
    <location>
        <position position="166"/>
    </location>
    <ligand>
        <name>Ca(2+)</name>
        <dbReference type="ChEBI" id="CHEBI:29108"/>
        <label>2</label>
    </ligand>
</feature>
<keyword evidence="11 17" id="KW-0106">Calcium</keyword>
<feature type="binding site" evidence="17">
    <location>
        <position position="244"/>
    </location>
    <ligand>
        <name>Zn(2+)</name>
        <dbReference type="ChEBI" id="CHEBI:29105"/>
        <label>2</label>
        <note>catalytic</note>
    </ligand>
</feature>
<evidence type="ECO:0000256" key="19">
    <source>
        <dbReference type="PIRSR" id="PIRSR621190-5"/>
    </source>
</evidence>
<evidence type="ECO:0000313" key="23">
    <source>
        <dbReference type="EMBL" id="KAL2096443.1"/>
    </source>
</evidence>
<feature type="binding site" evidence="17">
    <location>
        <position position="209"/>
    </location>
    <ligand>
        <name>Ca(2+)</name>
        <dbReference type="ChEBI" id="CHEBI:29108"/>
        <label>1</label>
    </ligand>
</feature>
<feature type="binding site" evidence="17">
    <location>
        <position position="358"/>
    </location>
    <ligand>
        <name>Ca(2+)</name>
        <dbReference type="ChEBI" id="CHEBI:29108"/>
        <label>5</label>
    </ligand>
</feature>
<keyword evidence="6 16" id="KW-0479">Metal-binding</keyword>
<evidence type="ECO:0000256" key="15">
    <source>
        <dbReference type="PIRSR" id="PIRSR001191-1"/>
    </source>
</evidence>
<feature type="binding site" evidence="17">
    <location>
        <position position="207"/>
    </location>
    <ligand>
        <name>Ca(2+)</name>
        <dbReference type="ChEBI" id="CHEBI:29108"/>
        <label>1</label>
    </ligand>
</feature>
<dbReference type="InterPro" id="IPR024079">
    <property type="entry name" value="MetalloPept_cat_dom_sf"/>
</dbReference>
<evidence type="ECO:0000256" key="20">
    <source>
        <dbReference type="PROSITE-ProRule" id="PRU01011"/>
    </source>
</evidence>
<evidence type="ECO:0000256" key="18">
    <source>
        <dbReference type="PIRSR" id="PIRSR621190-3"/>
    </source>
</evidence>
<keyword evidence="12" id="KW-0482">Metalloprotease</keyword>
<evidence type="ECO:0000256" key="12">
    <source>
        <dbReference type="ARBA" id="ARBA00023049"/>
    </source>
</evidence>
<protein>
    <recommendedName>
        <fullName evidence="22">Peptidase metallopeptidase domain-containing protein</fullName>
    </recommendedName>
</protein>
<reference evidence="23 24" key="1">
    <citation type="submission" date="2024-09" db="EMBL/GenBank/DDBJ databases">
        <title>A chromosome-level genome assembly of Gray's grenadier anchovy, Coilia grayii.</title>
        <authorList>
            <person name="Fu Z."/>
        </authorList>
    </citation>
    <scope>NUCLEOTIDE SEQUENCE [LARGE SCALE GENOMIC DNA]</scope>
    <source>
        <strain evidence="23">G4</strain>
        <tissue evidence="23">Muscle</tissue>
    </source>
</reference>
<dbReference type="Gene3D" id="2.110.10.10">
    <property type="entry name" value="Hemopexin-like domain"/>
    <property type="match status" value="1"/>
</dbReference>
<dbReference type="InterPro" id="IPR021190">
    <property type="entry name" value="Pept_M10A"/>
</dbReference>
<keyword evidence="13" id="KW-0865">Zymogen</keyword>
<feature type="binding site" evidence="17">
    <location>
        <position position="312"/>
    </location>
    <ligand>
        <name>Ca(2+)</name>
        <dbReference type="ChEBI" id="CHEBI:29108"/>
        <label>4</label>
    </ligand>
</feature>
<dbReference type="SUPFAM" id="SSF50923">
    <property type="entry name" value="Hemopexin-like domain"/>
    <property type="match status" value="1"/>
</dbReference>
<dbReference type="AlphaFoldDB" id="A0ABD1KBC3"/>
<keyword evidence="10 16" id="KW-0862">Zinc</keyword>
<feature type="binding site" evidence="17">
    <location>
        <position position="178"/>
    </location>
    <ligand>
        <name>Zn(2+)</name>
        <dbReference type="ChEBI" id="CHEBI:29105"/>
        <label>1</label>
    </ligand>
</feature>
<feature type="repeat" description="Hemopexin" evidence="20">
    <location>
        <begin position="352"/>
        <end position="397"/>
    </location>
</feature>
<comment type="similarity">
    <text evidence="2">Belongs to the peptidase M10A family.</text>
</comment>
<feature type="binding site" evidence="17">
    <location>
        <position position="204"/>
    </location>
    <ligand>
        <name>Zn(2+)</name>
        <dbReference type="ChEBI" id="CHEBI:29105"/>
        <label>1</label>
    </ligand>
</feature>
<dbReference type="InterPro" id="IPR033739">
    <property type="entry name" value="M10A_MMP"/>
</dbReference>
<dbReference type="GO" id="GO:0006508">
    <property type="term" value="P:proteolysis"/>
    <property type="evidence" value="ECO:0007669"/>
    <property type="project" value="UniProtKB-KW"/>
</dbReference>
<feature type="binding site" evidence="17">
    <location>
        <position position="206"/>
    </location>
    <ligand>
        <name>Ca(2+)</name>
        <dbReference type="ChEBI" id="CHEBI:29108"/>
        <label>3</label>
    </ligand>
</feature>
<dbReference type="SMART" id="SM00120">
    <property type="entry name" value="HX"/>
    <property type="match status" value="4"/>
</dbReference>
<name>A0ABD1KBC3_9TELE</name>
<dbReference type="InterPro" id="IPR006026">
    <property type="entry name" value="Peptidase_Metallo"/>
</dbReference>
<feature type="binding site" evidence="17">
    <location>
        <position position="183"/>
    </location>
    <ligand>
        <name>Ca(2+)</name>
        <dbReference type="ChEBI" id="CHEBI:29108"/>
        <label>3</label>
    </ligand>
</feature>
<sequence length="494" mass="55927">MPLVLSWLCAFAWGLCGVCSSAPSVPREEISRHPHHTATDLSLATEYLQRFYNFEKEALTRTKRSDPLFSSKLADMQSFLGLDLTGSLDAQTLDVMRTPRCGVSDVEDYSHGTLARWKKNKVTFGIGRYTSDMPAHVVDSLIHSALAVWGSASQLTFVRSYSDTADIMVDFTRGDHGDSFPFDGPGGTLAHAFGPGEGIGGDVHFDDEEYWSAGSKGFNLFLVAAHEFGHALGLRHSRDPKSLMYPVYRSQVDRALLSSEDIMNLNALYGPQRRRSFGPSRFIWHPYFSPFHPGSRLAQNLQDMCDPNLSFDAVTDLRGALFFFKDRYLWIKHDDRYGIKDGPIQNFMPKIDSNINAAYSLPQRSTAYLFNGTRYWTMRGSLIKGRSKHIRTYGFPSWVKHIDAAVHIRNTAHTLFFTQDKYWKYNENRKAMEKLSPRPIKDDFPGINMTLSAAVYKDGLIHFFSDAEVHKYNYTAKQITGVDKANSWLGCLEK</sequence>
<gene>
    <name evidence="23" type="ORF">ACEWY4_008591</name>
</gene>
<evidence type="ECO:0000313" key="24">
    <source>
        <dbReference type="Proteomes" id="UP001591681"/>
    </source>
</evidence>
<accession>A0ABD1KBC3</accession>
<evidence type="ECO:0000256" key="6">
    <source>
        <dbReference type="ARBA" id="ARBA00022723"/>
    </source>
</evidence>
<evidence type="ECO:0000256" key="11">
    <source>
        <dbReference type="ARBA" id="ARBA00022837"/>
    </source>
</evidence>
<dbReference type="FunFam" id="2.110.10.10:FF:000002">
    <property type="entry name" value="Matrix metallopeptidase 3"/>
    <property type="match status" value="1"/>
</dbReference>
<dbReference type="GO" id="GO:0046872">
    <property type="term" value="F:metal ion binding"/>
    <property type="evidence" value="ECO:0007669"/>
    <property type="project" value="UniProtKB-KW"/>
</dbReference>
<feature type="binding site" evidence="17">
    <location>
        <position position="209"/>
    </location>
    <ligand>
        <name>Ca(2+)</name>
        <dbReference type="ChEBI" id="CHEBI:29108"/>
        <label>3</label>
    </ligand>
</feature>
<feature type="active site" evidence="15">
    <location>
        <position position="227"/>
    </location>
</feature>
<keyword evidence="9" id="KW-0378">Hydrolase</keyword>
<feature type="short sequence motif" description="Cysteine switch" evidence="19">
    <location>
        <begin position="99"/>
        <end position="106"/>
    </location>
</feature>
<dbReference type="PANTHER" id="PTHR10201">
    <property type="entry name" value="MATRIX METALLOPROTEINASE"/>
    <property type="match status" value="1"/>
</dbReference>
<evidence type="ECO:0000256" key="21">
    <source>
        <dbReference type="SAM" id="SignalP"/>
    </source>
</evidence>
<evidence type="ECO:0000256" key="2">
    <source>
        <dbReference type="ARBA" id="ARBA00010370"/>
    </source>
</evidence>
<dbReference type="GO" id="GO:0008237">
    <property type="term" value="F:metallopeptidase activity"/>
    <property type="evidence" value="ECO:0007669"/>
    <property type="project" value="UniProtKB-KW"/>
</dbReference>
<feature type="chain" id="PRO_5044809336" description="Peptidase metallopeptidase domain-containing protein" evidence="21">
    <location>
        <begin position="18"/>
        <end position="494"/>
    </location>
</feature>
<feature type="domain" description="Peptidase metallopeptidase" evidence="22">
    <location>
        <begin position="113"/>
        <end position="271"/>
    </location>
</feature>
<feature type="binding site" evidence="17">
    <location>
        <position position="202"/>
    </location>
    <ligand>
        <name>Ca(2+)</name>
        <dbReference type="ChEBI" id="CHEBI:29108"/>
        <label>2</label>
    </ligand>
</feature>
<dbReference type="Pfam" id="PF00413">
    <property type="entry name" value="Peptidase_M10"/>
    <property type="match status" value="1"/>
</dbReference>
<keyword evidence="5" id="KW-0645">Protease</keyword>
<feature type="signal peptide" evidence="21">
    <location>
        <begin position="1"/>
        <end position="17"/>
    </location>
</feature>
<keyword evidence="4" id="KW-0272">Extracellular matrix</keyword>
<evidence type="ECO:0000256" key="14">
    <source>
        <dbReference type="ARBA" id="ARBA00023157"/>
    </source>
</evidence>
<dbReference type="SUPFAM" id="SSF47090">
    <property type="entry name" value="PGBD-like"/>
    <property type="match status" value="1"/>
</dbReference>
<comment type="subcellular location">
    <subcellularLocation>
        <location evidence="1">Secreted</location>
        <location evidence="1">Extracellular space</location>
        <location evidence="1">Extracellular matrix</location>
    </subcellularLocation>
</comment>
<evidence type="ECO:0000256" key="17">
    <source>
        <dbReference type="PIRSR" id="PIRSR621190-2"/>
    </source>
</evidence>
<dbReference type="EMBL" id="JBHFQA010000007">
    <property type="protein sequence ID" value="KAL2096443.1"/>
    <property type="molecule type" value="Genomic_DNA"/>
</dbReference>
<evidence type="ECO:0000256" key="4">
    <source>
        <dbReference type="ARBA" id="ARBA00022530"/>
    </source>
</evidence>
<feature type="repeat" description="Hemopexin" evidence="20">
    <location>
        <begin position="399"/>
        <end position="447"/>
    </location>
</feature>
<evidence type="ECO:0000256" key="13">
    <source>
        <dbReference type="ARBA" id="ARBA00023145"/>
    </source>
</evidence>
<feature type="binding site" evidence="16">
    <location>
        <position position="236"/>
    </location>
    <ligand>
        <name>Zn(2+)</name>
        <dbReference type="ChEBI" id="CHEBI:29105"/>
        <label>2</label>
        <note>catalytic</note>
    </ligand>
</feature>
<keyword evidence="24" id="KW-1185">Reference proteome</keyword>
<dbReference type="InterPro" id="IPR001818">
    <property type="entry name" value="Pept_M10_metallopeptidase"/>
</dbReference>
<keyword evidence="8" id="KW-0677">Repeat</keyword>
<evidence type="ECO:0000256" key="9">
    <source>
        <dbReference type="ARBA" id="ARBA00022801"/>
    </source>
</evidence>
<dbReference type="CDD" id="cd00094">
    <property type="entry name" value="HX"/>
    <property type="match status" value="1"/>
</dbReference>
<feature type="binding site" evidence="16">
    <location>
        <position position="226"/>
    </location>
    <ligand>
        <name>Zn(2+)</name>
        <dbReference type="ChEBI" id="CHEBI:29105"/>
        <label>2</label>
        <note>catalytic</note>
    </ligand>
</feature>
<dbReference type="InterPro" id="IPR002477">
    <property type="entry name" value="Peptidoglycan-bd-like"/>
</dbReference>
<dbReference type="PANTHER" id="PTHR10201:SF306">
    <property type="entry name" value="MATRILYSIN-LIKE"/>
    <property type="match status" value="1"/>
</dbReference>
<organism evidence="23 24">
    <name type="scientific">Coilia grayii</name>
    <name type="common">Gray's grenadier anchovy</name>
    <dbReference type="NCBI Taxonomy" id="363190"/>
    <lineage>
        <taxon>Eukaryota</taxon>
        <taxon>Metazoa</taxon>
        <taxon>Chordata</taxon>
        <taxon>Craniata</taxon>
        <taxon>Vertebrata</taxon>
        <taxon>Euteleostomi</taxon>
        <taxon>Actinopterygii</taxon>
        <taxon>Neopterygii</taxon>
        <taxon>Teleostei</taxon>
        <taxon>Clupei</taxon>
        <taxon>Clupeiformes</taxon>
        <taxon>Clupeoidei</taxon>
        <taxon>Engraulidae</taxon>
        <taxon>Coilinae</taxon>
        <taxon>Coilia</taxon>
    </lineage>
</organism>
<feature type="binding site" evidence="16">
    <location>
        <position position="230"/>
    </location>
    <ligand>
        <name>Zn(2+)</name>
        <dbReference type="ChEBI" id="CHEBI:29105"/>
        <label>2</label>
        <note>catalytic</note>
    </ligand>
</feature>
<feature type="disulfide bond" evidence="18">
    <location>
        <begin position="305"/>
        <end position="491"/>
    </location>
</feature>
<keyword evidence="3" id="KW-0964">Secreted</keyword>
<feature type="binding site" evidence="17">
    <location>
        <position position="132"/>
    </location>
    <ligand>
        <name>Ca(2+)</name>
        <dbReference type="ChEBI" id="CHEBI:29108"/>
        <label>1</label>
    </ligand>
</feature>
<dbReference type="FunFam" id="3.40.390.10:FF:000007">
    <property type="entry name" value="Collagenase 3"/>
    <property type="match status" value="1"/>
</dbReference>
<keyword evidence="14 18" id="KW-1015">Disulfide bond</keyword>
<dbReference type="PROSITE" id="PS51642">
    <property type="entry name" value="HEMOPEXIN_2"/>
    <property type="match status" value="2"/>
</dbReference>
<evidence type="ECO:0000256" key="7">
    <source>
        <dbReference type="ARBA" id="ARBA00022729"/>
    </source>
</evidence>
<dbReference type="Pfam" id="PF01471">
    <property type="entry name" value="PG_binding_1"/>
    <property type="match status" value="1"/>
</dbReference>
<evidence type="ECO:0000256" key="8">
    <source>
        <dbReference type="ARBA" id="ARBA00022737"/>
    </source>
</evidence>
<comment type="cofactor">
    <cofactor evidence="17">
        <name>Ca(2+)</name>
        <dbReference type="ChEBI" id="CHEBI:29108"/>
    </cofactor>
    <text evidence="17">Can bind about 5 Ca(2+) ions per subunit.</text>
</comment>
<dbReference type="SUPFAM" id="SSF55486">
    <property type="entry name" value="Metalloproteases ('zincins'), catalytic domain"/>
    <property type="match status" value="1"/>
</dbReference>
<evidence type="ECO:0000256" key="3">
    <source>
        <dbReference type="ARBA" id="ARBA00022525"/>
    </source>
</evidence>
<feature type="binding site" evidence="17">
    <location>
        <position position="184"/>
    </location>
    <ligand>
        <name>Ca(2+)</name>
        <dbReference type="ChEBI" id="CHEBI:29108"/>
        <label>3</label>
    </ligand>
</feature>
<evidence type="ECO:0000259" key="22">
    <source>
        <dbReference type="SMART" id="SM00235"/>
    </source>
</evidence>
<proteinExistence type="inferred from homology"/>
<feature type="binding site" description="in inhibited form" evidence="17">
    <location>
        <position position="101"/>
    </location>
    <ligand>
        <name>Zn(2+)</name>
        <dbReference type="ChEBI" id="CHEBI:29105"/>
        <label>2</label>
        <note>catalytic</note>
    </ligand>
</feature>